<reference evidence="1" key="1">
    <citation type="submission" date="2020-05" db="EMBL/GenBank/DDBJ databases">
        <authorList>
            <person name="Chiriac C."/>
            <person name="Salcher M."/>
            <person name="Ghai R."/>
            <person name="Kavagutti S V."/>
        </authorList>
    </citation>
    <scope>NUCLEOTIDE SEQUENCE</scope>
</reference>
<name>A0A6J7WG39_9CAUD</name>
<gene>
    <name evidence="1" type="ORF">UFOVP156_8</name>
</gene>
<organism evidence="1">
    <name type="scientific">uncultured Caudovirales phage</name>
    <dbReference type="NCBI Taxonomy" id="2100421"/>
    <lineage>
        <taxon>Viruses</taxon>
        <taxon>Duplodnaviria</taxon>
        <taxon>Heunggongvirae</taxon>
        <taxon>Uroviricota</taxon>
        <taxon>Caudoviricetes</taxon>
        <taxon>Peduoviridae</taxon>
        <taxon>Maltschvirus</taxon>
        <taxon>Maltschvirus maltsch</taxon>
    </lineage>
</organism>
<evidence type="ECO:0000313" key="1">
    <source>
        <dbReference type="EMBL" id="CAB5178532.1"/>
    </source>
</evidence>
<accession>A0A6J7WG39</accession>
<proteinExistence type="predicted"/>
<sequence>MYILSYTTVDNTDYWQTFDQLTQAQTAMELTLQVPDVTTANISVAIISTEPQHVEVTDTDDRLCAVRTALLDWRADRDTSDYDPVWNKIQGAMKSLELALEHTK</sequence>
<dbReference type="EMBL" id="LR798205">
    <property type="protein sequence ID" value="CAB5178532.1"/>
    <property type="molecule type" value="Genomic_DNA"/>
</dbReference>
<protein>
    <submittedName>
        <fullName evidence="1">Uncharacterized protein</fullName>
    </submittedName>
</protein>